<protein>
    <submittedName>
        <fullName evidence="2">JmjC domain-containing protein</fullName>
    </submittedName>
</protein>
<accession>A0AC35FWD4</accession>
<reference evidence="2" key="1">
    <citation type="submission" date="2022-11" db="UniProtKB">
        <authorList>
            <consortium name="WormBaseParasite"/>
        </authorList>
    </citation>
    <scope>IDENTIFICATION</scope>
</reference>
<name>A0AC35FWD4_9BILA</name>
<evidence type="ECO:0000313" key="1">
    <source>
        <dbReference type="Proteomes" id="UP000887580"/>
    </source>
</evidence>
<evidence type="ECO:0000313" key="2">
    <source>
        <dbReference type="WBParaSite" id="PS1159_v2.g21005.t1"/>
    </source>
</evidence>
<dbReference type="WBParaSite" id="PS1159_v2.g21005.t1">
    <property type="protein sequence ID" value="PS1159_v2.g21005.t1"/>
    <property type="gene ID" value="PS1159_v2.g21005"/>
</dbReference>
<sequence length="667" mass="77186">MATKDLSYSLNVTYLTDKYSNLNLNVTSHPSKIAPVKSQTLLSEKLKDKTFQNDCFTNEKSNNSSRRQQSSLKLLIGFQTDNRELKIPNANITNVTSPKIFQHRGTLKKPFIGCEYFPFEFQRQQNDEIPEPEVSQFKASQILFNPNEPTKPGINVGLQSSDNESEDDLSPQCESCKKRIIFFSGGVQNFGENEMNIQCGNCHKWYHNACEKLENFEKVHIQTYHCLKCIPTVGESIKKPILAQHRYQYWIDSEINKKVQIGTKPWTEKFARMRFPEFSALKVYHDGNELKNKFKFDQDWIEPMKIKNKDGLGLEVPENFDIEQIFQIVGPDELIQVIDVYLQQTITMSMGAFYNRWKAENRERLYNMLSFEFSHSKLIKHVKAPDFMYDLSWVHQIWPSDSDHAESSSNGVKVLQKHINLKPEVGMYCLLSMGGSYTDFHIDFGGSSVWYHVLKGQKVFYVIEPRDENFVKYVEWSNAANQSELFLRDKIPNTKRVVINEGETLLMPSGWIHAVYTPIDSVVFGGNFIHGLNIIRQIKVYDIERKCHVGDDFRFPDFELVNWYGCHILTEQFRLNSDSMPPFIKNGLQYLIPHLKKWMVNEKTNQKFYKKILDNVLFLIGDNDPNGKKPAKSKPSKIQDKPGPSNNNAATSKSSIASPSKKKRRIE</sequence>
<dbReference type="Proteomes" id="UP000887580">
    <property type="component" value="Unplaced"/>
</dbReference>
<organism evidence="1 2">
    <name type="scientific">Panagrolaimus sp. PS1159</name>
    <dbReference type="NCBI Taxonomy" id="55785"/>
    <lineage>
        <taxon>Eukaryota</taxon>
        <taxon>Metazoa</taxon>
        <taxon>Ecdysozoa</taxon>
        <taxon>Nematoda</taxon>
        <taxon>Chromadorea</taxon>
        <taxon>Rhabditida</taxon>
        <taxon>Tylenchina</taxon>
        <taxon>Panagrolaimomorpha</taxon>
        <taxon>Panagrolaimoidea</taxon>
        <taxon>Panagrolaimidae</taxon>
        <taxon>Panagrolaimus</taxon>
    </lineage>
</organism>
<proteinExistence type="predicted"/>